<comment type="caution">
    <text evidence="2">The sequence shown here is derived from an EMBL/GenBank/DDBJ whole genome shotgun (WGS) entry which is preliminary data.</text>
</comment>
<sequence length="227" mass="24002">MPLPSQTSHIWDVFSNSVGTKKPNKLFAALSVTGQKLKHISTDPAISVTSLDVLFTVISLLTWTFTRDLDVDAILENSILSFLVTKHEKHVAFKDQLAKVQEHLPEPIATETTTPKKRGRKPKNATAVNGTSAAPAPPAASTGSVRRSSRKKTQSVDLDSDADSTYQPNEKTKQAVAHIESDGVTTAEDLASASESTALALFLAFAGGLGQLAAGVLGAEVSGPRDA</sequence>
<evidence type="ECO:0000256" key="1">
    <source>
        <dbReference type="SAM" id="MobiDB-lite"/>
    </source>
</evidence>
<dbReference type="EMBL" id="JAPEUY010000005">
    <property type="protein sequence ID" value="KAJ4373338.1"/>
    <property type="molecule type" value="Genomic_DNA"/>
</dbReference>
<evidence type="ECO:0000313" key="3">
    <source>
        <dbReference type="Proteomes" id="UP001140560"/>
    </source>
</evidence>
<name>A0A9W8YBH4_9PLEO</name>
<gene>
    <name evidence="2" type="ORF">N0V83_003632</name>
</gene>
<reference evidence="2" key="1">
    <citation type="submission" date="2022-10" db="EMBL/GenBank/DDBJ databases">
        <title>Tapping the CABI collections for fungal endophytes: first genome assemblies for Collariella, Neodidymelliopsis, Ascochyta clinopodiicola, Didymella pomorum, Didymosphaeria variabile, Neocosmospora piperis and Neocucurbitaria cava.</title>
        <authorList>
            <person name="Hill R."/>
        </authorList>
    </citation>
    <scope>NUCLEOTIDE SEQUENCE</scope>
    <source>
        <strain evidence="2">IMI 356814</strain>
    </source>
</reference>
<feature type="region of interest" description="Disordered" evidence="1">
    <location>
        <begin position="104"/>
        <end position="176"/>
    </location>
</feature>
<organism evidence="2 3">
    <name type="scientific">Neocucurbitaria cava</name>
    <dbReference type="NCBI Taxonomy" id="798079"/>
    <lineage>
        <taxon>Eukaryota</taxon>
        <taxon>Fungi</taxon>
        <taxon>Dikarya</taxon>
        <taxon>Ascomycota</taxon>
        <taxon>Pezizomycotina</taxon>
        <taxon>Dothideomycetes</taxon>
        <taxon>Pleosporomycetidae</taxon>
        <taxon>Pleosporales</taxon>
        <taxon>Pleosporineae</taxon>
        <taxon>Cucurbitariaceae</taxon>
        <taxon>Neocucurbitaria</taxon>
    </lineage>
</organism>
<protein>
    <submittedName>
        <fullName evidence="2">Uncharacterized protein</fullName>
    </submittedName>
</protein>
<dbReference type="AlphaFoldDB" id="A0A9W8YBH4"/>
<accession>A0A9W8YBH4</accession>
<keyword evidence="3" id="KW-1185">Reference proteome</keyword>
<dbReference type="OrthoDB" id="2126185at2759"/>
<dbReference type="Proteomes" id="UP001140560">
    <property type="component" value="Unassembled WGS sequence"/>
</dbReference>
<evidence type="ECO:0000313" key="2">
    <source>
        <dbReference type="EMBL" id="KAJ4373338.1"/>
    </source>
</evidence>
<proteinExistence type="predicted"/>